<feature type="domain" description="Rieske" evidence="7">
    <location>
        <begin position="11"/>
        <end position="107"/>
    </location>
</feature>
<dbReference type="NCBIfam" id="TIGR02378">
    <property type="entry name" value="nirD_assim_sml"/>
    <property type="match status" value="1"/>
</dbReference>
<keyword evidence="5" id="KW-0411">Iron-sulfur</keyword>
<evidence type="ECO:0000256" key="6">
    <source>
        <dbReference type="ARBA" id="ARBA00023063"/>
    </source>
</evidence>
<dbReference type="InterPro" id="IPR036922">
    <property type="entry name" value="Rieske_2Fe-2S_sf"/>
</dbReference>
<dbReference type="Gene3D" id="2.102.10.10">
    <property type="entry name" value="Rieske [2Fe-2S] iron-sulphur domain"/>
    <property type="match status" value="1"/>
</dbReference>
<dbReference type="Pfam" id="PF13806">
    <property type="entry name" value="Rieske_2"/>
    <property type="match status" value="1"/>
</dbReference>
<dbReference type="AlphaFoldDB" id="A0A081NX82"/>
<dbReference type="PROSITE" id="PS51296">
    <property type="entry name" value="RIESKE"/>
    <property type="match status" value="1"/>
</dbReference>
<dbReference type="GO" id="GO:0004497">
    <property type="term" value="F:monooxygenase activity"/>
    <property type="evidence" value="ECO:0007669"/>
    <property type="project" value="UniProtKB-ARBA"/>
</dbReference>
<keyword evidence="9" id="KW-1185">Reference proteome</keyword>
<accession>A0A081NX82</accession>
<dbReference type="eggNOG" id="COG2146">
    <property type="taxonomic scope" value="Bacteria"/>
</dbReference>
<dbReference type="InterPro" id="IPR012748">
    <property type="entry name" value="Rieske-like_NirD"/>
</dbReference>
<evidence type="ECO:0000259" key="7">
    <source>
        <dbReference type="PROSITE" id="PS51296"/>
    </source>
</evidence>
<evidence type="ECO:0000256" key="1">
    <source>
        <dbReference type="ARBA" id="ARBA00022714"/>
    </source>
</evidence>
<gene>
    <name evidence="8" type="ORF">ET33_18495</name>
</gene>
<dbReference type="PROSITE" id="PS51300">
    <property type="entry name" value="NIRD"/>
    <property type="match status" value="1"/>
</dbReference>
<protein>
    <submittedName>
        <fullName evidence="8">Nitrite reductase</fullName>
    </submittedName>
</protein>
<dbReference type="GO" id="GO:0046872">
    <property type="term" value="F:metal ion binding"/>
    <property type="evidence" value="ECO:0007669"/>
    <property type="project" value="UniProtKB-KW"/>
</dbReference>
<keyword evidence="3" id="KW-0560">Oxidoreductase</keyword>
<dbReference type="GO" id="GO:0008942">
    <property type="term" value="F:nitrite reductase [NAD(P)H] activity"/>
    <property type="evidence" value="ECO:0007669"/>
    <property type="project" value="InterPro"/>
</dbReference>
<evidence type="ECO:0000256" key="2">
    <source>
        <dbReference type="ARBA" id="ARBA00022723"/>
    </source>
</evidence>
<reference evidence="8 9" key="1">
    <citation type="submission" date="2014-06" db="EMBL/GenBank/DDBJ databases">
        <title>Draft genome sequence of Paenibacillus sp. MSt1.</title>
        <authorList>
            <person name="Aw Y.K."/>
            <person name="Ong K.S."/>
            <person name="Gan H.M."/>
            <person name="Lee S.M."/>
        </authorList>
    </citation>
    <scope>NUCLEOTIDE SEQUENCE [LARGE SCALE GENOMIC DNA]</scope>
    <source>
        <strain evidence="8 9">MSt1</strain>
    </source>
</reference>
<keyword evidence="4" id="KW-0408">Iron</keyword>
<evidence type="ECO:0000256" key="4">
    <source>
        <dbReference type="ARBA" id="ARBA00023004"/>
    </source>
</evidence>
<dbReference type="Proteomes" id="UP000028123">
    <property type="component" value="Unassembled WGS sequence"/>
</dbReference>
<comment type="caution">
    <text evidence="8">The sequence shown here is derived from an EMBL/GenBank/DDBJ whole genome shotgun (WGS) entry which is preliminary data.</text>
</comment>
<dbReference type="GO" id="GO:0016705">
    <property type="term" value="F:oxidoreductase activity, acting on paired donors, with incorporation or reduction of molecular oxygen"/>
    <property type="evidence" value="ECO:0007669"/>
    <property type="project" value="UniProtKB-ARBA"/>
</dbReference>
<name>A0A081NX82_9BACL</name>
<evidence type="ECO:0000256" key="5">
    <source>
        <dbReference type="ARBA" id="ARBA00023014"/>
    </source>
</evidence>
<dbReference type="SUPFAM" id="SSF50022">
    <property type="entry name" value="ISP domain"/>
    <property type="match status" value="1"/>
</dbReference>
<keyword evidence="2" id="KW-0479">Metal-binding</keyword>
<dbReference type="InterPro" id="IPR017941">
    <property type="entry name" value="Rieske_2Fe-2S"/>
</dbReference>
<dbReference type="GO" id="GO:0051537">
    <property type="term" value="F:2 iron, 2 sulfur cluster binding"/>
    <property type="evidence" value="ECO:0007669"/>
    <property type="project" value="UniProtKB-KW"/>
</dbReference>
<dbReference type="EMBL" id="JNVM01000026">
    <property type="protein sequence ID" value="KEQ23055.1"/>
    <property type="molecule type" value="Genomic_DNA"/>
</dbReference>
<organism evidence="8 9">
    <name type="scientific">Paenibacillus tyrfis</name>
    <dbReference type="NCBI Taxonomy" id="1501230"/>
    <lineage>
        <taxon>Bacteria</taxon>
        <taxon>Bacillati</taxon>
        <taxon>Bacillota</taxon>
        <taxon>Bacilli</taxon>
        <taxon>Bacillales</taxon>
        <taxon>Paenibacillaceae</taxon>
        <taxon>Paenibacillus</taxon>
    </lineage>
</organism>
<evidence type="ECO:0000313" key="8">
    <source>
        <dbReference type="EMBL" id="KEQ23055.1"/>
    </source>
</evidence>
<dbReference type="GO" id="GO:0042128">
    <property type="term" value="P:nitrate assimilation"/>
    <property type="evidence" value="ECO:0007669"/>
    <property type="project" value="UniProtKB-KW"/>
</dbReference>
<evidence type="ECO:0000256" key="3">
    <source>
        <dbReference type="ARBA" id="ARBA00023002"/>
    </source>
</evidence>
<dbReference type="CDD" id="cd03530">
    <property type="entry name" value="Rieske_NirD_small_Bacillus"/>
    <property type="match status" value="1"/>
</dbReference>
<keyword evidence="1" id="KW-0001">2Fe-2S</keyword>
<keyword evidence="6" id="KW-0534">Nitrate assimilation</keyword>
<sequence>MEYMKEQETFYPIGTLDQFLPQIGRTVKWREWEIAVFRTSDGGVYALENRSPHPKGGPLAEGIVSGHYLYDPLHDWKIDLTTGLVQLPDQGQVLTFPAKVEGGQVYFAAPAVQTAQS</sequence>
<proteinExistence type="predicted"/>
<evidence type="ECO:0000313" key="9">
    <source>
        <dbReference type="Proteomes" id="UP000028123"/>
    </source>
</evidence>